<name>A0A0W0U4C3_9GAMM</name>
<dbReference type="PATRIC" id="fig|45065.4.peg.656"/>
<dbReference type="AlphaFoldDB" id="A0A0W0U4C3"/>
<dbReference type="Proteomes" id="UP000054785">
    <property type="component" value="Unassembled WGS sequence"/>
</dbReference>
<accession>A0A0W0U4C3</accession>
<dbReference type="InterPro" id="IPR016024">
    <property type="entry name" value="ARM-type_fold"/>
</dbReference>
<reference evidence="1 2" key="1">
    <citation type="submission" date="2015-11" db="EMBL/GenBank/DDBJ databases">
        <title>Genomic analysis of 38 Legionella species identifies large and diverse effector repertoires.</title>
        <authorList>
            <person name="Burstein D."/>
            <person name="Amaro F."/>
            <person name="Zusman T."/>
            <person name="Lifshitz Z."/>
            <person name="Cohen O."/>
            <person name="Gilbert J.A."/>
            <person name="Pupko T."/>
            <person name="Shuman H.A."/>
            <person name="Segal G."/>
        </authorList>
    </citation>
    <scope>NUCLEOTIDE SEQUENCE [LARGE SCALE GENOMIC DNA]</scope>
    <source>
        <strain evidence="1 2">ATCC 49504</strain>
    </source>
</reference>
<gene>
    <name evidence="1" type="ORF">Lgee_0617</name>
</gene>
<dbReference type="SUPFAM" id="SSF48371">
    <property type="entry name" value="ARM repeat"/>
    <property type="match status" value="1"/>
</dbReference>
<dbReference type="RefSeq" id="WP_028387048.1">
    <property type="nucleotide sequence ID" value="NZ_CAAAHN010000001.1"/>
</dbReference>
<dbReference type="Pfam" id="PF13646">
    <property type="entry name" value="HEAT_2"/>
    <property type="match status" value="1"/>
</dbReference>
<proteinExistence type="predicted"/>
<evidence type="ECO:0000313" key="2">
    <source>
        <dbReference type="Proteomes" id="UP000054785"/>
    </source>
</evidence>
<protein>
    <submittedName>
        <fullName evidence="1">HEAT repeat protein</fullName>
    </submittedName>
</protein>
<dbReference type="EMBL" id="LNYC01000017">
    <property type="protein sequence ID" value="KTD02882.1"/>
    <property type="molecule type" value="Genomic_DNA"/>
</dbReference>
<evidence type="ECO:0000313" key="1">
    <source>
        <dbReference type="EMBL" id="KTD02882.1"/>
    </source>
</evidence>
<dbReference type="STRING" id="45065.Lgee_0617"/>
<keyword evidence="2" id="KW-1185">Reference proteome</keyword>
<organism evidence="1 2">
    <name type="scientific">Legionella geestiana</name>
    <dbReference type="NCBI Taxonomy" id="45065"/>
    <lineage>
        <taxon>Bacteria</taxon>
        <taxon>Pseudomonadati</taxon>
        <taxon>Pseudomonadota</taxon>
        <taxon>Gammaproteobacteria</taxon>
        <taxon>Legionellales</taxon>
        <taxon>Legionellaceae</taxon>
        <taxon>Legionella</taxon>
    </lineage>
</organism>
<dbReference type="InterPro" id="IPR011989">
    <property type="entry name" value="ARM-like"/>
</dbReference>
<comment type="caution">
    <text evidence="1">The sequence shown here is derived from an EMBL/GenBank/DDBJ whole genome shotgun (WGS) entry which is preliminary data.</text>
</comment>
<dbReference type="Gene3D" id="1.25.10.10">
    <property type="entry name" value="Leucine-rich Repeat Variant"/>
    <property type="match status" value="1"/>
</dbReference>
<sequence length="351" mass="40180">MDRILEIVKFFAILQLILIAMMVLLMYLTRGWMKYREKQIPKKRLLLKTILDIHLNEQQPLTPKATKVLKKSLPLTIDILNTWNQADNYEQQRIQSVSLQLQNKVLLPAARGYARSRNWLKRFLAIQSYSFGFEDQDETRLLRLLQDPTMLVSINAAMVGTKAGSDAMVNAMLTFFSKVRRLQQSVFADIVARSNREIAPIIVRRLETESDIWTRVFCYRLLARLPACTLEPPLQIDFETGNTDLKIAVLHFIKHHMEADNSAIVFKACESSQWEVRASGAQIAGFIPGEKSLHFLTQLITDSNWWVRINAARALAGLGQPGITVLKHQSPEKDRFAFETAETILKTLDTL</sequence>
<dbReference type="OrthoDB" id="9801841at2"/>